<name>A0AAF0V1D2_SOLVR</name>
<evidence type="ECO:0000259" key="1">
    <source>
        <dbReference type="Pfam" id="PF24626"/>
    </source>
</evidence>
<dbReference type="PANTHER" id="PTHR46148:SF56">
    <property type="entry name" value="RETROTRANSPOSON PROTEIN"/>
    <property type="match status" value="1"/>
</dbReference>
<sequence>MVPFEALFGRRCRSPVGWFEVAQSRQHSYYDVRRRNLEFEVNDWVYLKISPMKGVMRFGKKGKLSLRYVGPYQILKRIGKVLDELDLPNELAPVHTVFHVSMLKKCIGDATSIIPLEGLGVDESLSYEEVPVDILERQVKRLRNKEIASVKVL</sequence>
<reference evidence="2" key="1">
    <citation type="submission" date="2023-08" db="EMBL/GenBank/DDBJ databases">
        <title>A de novo genome assembly of Solanum verrucosum Schlechtendal, a Mexican diploid species geographically isolated from the other diploid A-genome species in potato relatives.</title>
        <authorList>
            <person name="Hosaka K."/>
        </authorList>
    </citation>
    <scope>NUCLEOTIDE SEQUENCE</scope>
    <source>
        <tissue evidence="2">Young leaves</tissue>
    </source>
</reference>
<dbReference type="InterPro" id="IPR056924">
    <property type="entry name" value="SH3_Tf2-1"/>
</dbReference>
<feature type="domain" description="Tf2-1-like SH3-like" evidence="1">
    <location>
        <begin position="43"/>
        <end position="106"/>
    </location>
</feature>
<proteinExistence type="predicted"/>
<keyword evidence="3" id="KW-1185">Reference proteome</keyword>
<evidence type="ECO:0000313" key="2">
    <source>
        <dbReference type="EMBL" id="WMV55086.1"/>
    </source>
</evidence>
<gene>
    <name evidence="2" type="ORF">MTR67_048471</name>
</gene>
<evidence type="ECO:0000313" key="3">
    <source>
        <dbReference type="Proteomes" id="UP001234989"/>
    </source>
</evidence>
<dbReference type="PANTHER" id="PTHR46148">
    <property type="entry name" value="CHROMO DOMAIN-CONTAINING PROTEIN"/>
    <property type="match status" value="1"/>
</dbReference>
<protein>
    <recommendedName>
        <fullName evidence="1">Tf2-1-like SH3-like domain-containing protein</fullName>
    </recommendedName>
</protein>
<dbReference type="Proteomes" id="UP001234989">
    <property type="component" value="Chromosome 11"/>
</dbReference>
<dbReference type="Pfam" id="PF24626">
    <property type="entry name" value="SH3_Tf2-1"/>
    <property type="match status" value="1"/>
</dbReference>
<dbReference type="EMBL" id="CP133622">
    <property type="protein sequence ID" value="WMV55086.1"/>
    <property type="molecule type" value="Genomic_DNA"/>
</dbReference>
<organism evidence="2 3">
    <name type="scientific">Solanum verrucosum</name>
    <dbReference type="NCBI Taxonomy" id="315347"/>
    <lineage>
        <taxon>Eukaryota</taxon>
        <taxon>Viridiplantae</taxon>
        <taxon>Streptophyta</taxon>
        <taxon>Embryophyta</taxon>
        <taxon>Tracheophyta</taxon>
        <taxon>Spermatophyta</taxon>
        <taxon>Magnoliopsida</taxon>
        <taxon>eudicotyledons</taxon>
        <taxon>Gunneridae</taxon>
        <taxon>Pentapetalae</taxon>
        <taxon>asterids</taxon>
        <taxon>lamiids</taxon>
        <taxon>Solanales</taxon>
        <taxon>Solanaceae</taxon>
        <taxon>Solanoideae</taxon>
        <taxon>Solaneae</taxon>
        <taxon>Solanum</taxon>
    </lineage>
</organism>
<dbReference type="AlphaFoldDB" id="A0AAF0V1D2"/>
<accession>A0AAF0V1D2</accession>